<evidence type="ECO:0000256" key="1">
    <source>
        <dbReference type="SAM" id="SignalP"/>
    </source>
</evidence>
<protein>
    <submittedName>
        <fullName evidence="2">Uncharacterized protein</fullName>
    </submittedName>
</protein>
<dbReference type="OrthoDB" id="538615at2759"/>
<feature type="signal peptide" evidence="1">
    <location>
        <begin position="1"/>
        <end position="21"/>
    </location>
</feature>
<gene>
    <name evidence="2" type="ORF">Rsub_06786</name>
</gene>
<accession>A0A2V0P735</accession>
<name>A0A2V0P735_9CHLO</name>
<dbReference type="EMBL" id="BDRX01000043">
    <property type="protein sequence ID" value="GBF93683.1"/>
    <property type="molecule type" value="Genomic_DNA"/>
</dbReference>
<proteinExistence type="predicted"/>
<feature type="chain" id="PRO_5015897610" evidence="1">
    <location>
        <begin position="22"/>
        <end position="744"/>
    </location>
</feature>
<reference evidence="2 3" key="1">
    <citation type="journal article" date="2018" name="Sci. Rep.">
        <title>Raphidocelis subcapitata (=Pseudokirchneriella subcapitata) provides an insight into genome evolution and environmental adaptations in the Sphaeropleales.</title>
        <authorList>
            <person name="Suzuki S."/>
            <person name="Yamaguchi H."/>
            <person name="Nakajima N."/>
            <person name="Kawachi M."/>
        </authorList>
    </citation>
    <scope>NUCLEOTIDE SEQUENCE [LARGE SCALE GENOMIC DNA]</scope>
    <source>
        <strain evidence="2 3">NIES-35</strain>
    </source>
</reference>
<sequence>MKRSAKASILLVLVCAQVAFANPISGLFVKSIDCNGMCKAGAQDAVFGRASISCPEGFTLEKDQLGVSHCVRRTPQDCPSGTSPGKDGTCCPPDSMCLPTKAGICLQGFIPVANCTPYDVQFPKFGPVGPIADSAPKAPAPSKPLISWPNGKPNATKPASPPPSFKLTPGRKLMSLVHDLLTPAVEVNAEHITPLVVLPKPLVSFNVPVFNTGVTWPKIPHHEPPLVILPQPALSFIEPKINVQLPQFQIPKHDIIVPVLPAPKLSFIPPDLNTAHGGLNIKHKVAVIDATRLGPKKTYDINIPPVNIPDPTPIKIDYIPPKRTVVDLSAYGPRDATVVKLPNINVNLSHPIKVIHNDPKIRVVDFGKLQKGPIYEVKLPDLPIKNKIRIDLPKVNVPTVVLPGHAEKEVVVVNVQPPDLPPSHQITVKINASDTNFWKAPHPITITPRGNGTSGDTKVSLVELPPIKVPSIPPLLTIDFRNNNSYADAVNKAVDAKLAKFGKNFTQPDLQVVQVKLPRVPALGRNINITMPTIDLGRYMPSKGNDTGELKLKVSVVNATLPSLNRIEALNKPFITPGNFTVTHGPKGKGGYAPWSFSVSVEDKLRGGSKVTPLKVGEPLPKDSLINVLREAAVSSLPGSVSGQYCHYKCCPACKPAPVKVEYADPIYQCPEGCGFDQATSRCLCSAAAALPCPSGKRLCEAGAKGFSFGLTGLCVDEGLHDKLCLSQGAVCLAQNKVPQCPSA</sequence>
<dbReference type="Proteomes" id="UP000247498">
    <property type="component" value="Unassembled WGS sequence"/>
</dbReference>
<dbReference type="AlphaFoldDB" id="A0A2V0P735"/>
<keyword evidence="3" id="KW-1185">Reference proteome</keyword>
<keyword evidence="1" id="KW-0732">Signal</keyword>
<evidence type="ECO:0000313" key="2">
    <source>
        <dbReference type="EMBL" id="GBF93683.1"/>
    </source>
</evidence>
<comment type="caution">
    <text evidence="2">The sequence shown here is derived from an EMBL/GenBank/DDBJ whole genome shotgun (WGS) entry which is preliminary data.</text>
</comment>
<organism evidence="2 3">
    <name type="scientific">Raphidocelis subcapitata</name>
    <dbReference type="NCBI Taxonomy" id="307507"/>
    <lineage>
        <taxon>Eukaryota</taxon>
        <taxon>Viridiplantae</taxon>
        <taxon>Chlorophyta</taxon>
        <taxon>core chlorophytes</taxon>
        <taxon>Chlorophyceae</taxon>
        <taxon>CS clade</taxon>
        <taxon>Sphaeropleales</taxon>
        <taxon>Selenastraceae</taxon>
        <taxon>Raphidocelis</taxon>
    </lineage>
</organism>
<dbReference type="InParanoid" id="A0A2V0P735"/>
<evidence type="ECO:0000313" key="3">
    <source>
        <dbReference type="Proteomes" id="UP000247498"/>
    </source>
</evidence>